<sequence length="106" mass="11331">MLRPEGDATGGGARPQHSWRPPTIAREDRARDLPLPDGGVLLRVLADGSGLLRVLPDGEGHHSSSFLTGFYAAGLGTMLSGCWRLPCDPVPALLALRLVARRLLQL</sequence>
<evidence type="ECO:0000313" key="3">
    <source>
        <dbReference type="Proteomes" id="UP000244336"/>
    </source>
</evidence>
<evidence type="ECO:0000313" key="2">
    <source>
        <dbReference type="EMBL" id="PUZ45966.1"/>
    </source>
</evidence>
<dbReference type="AlphaFoldDB" id="A0A2T7CRK9"/>
<gene>
    <name evidence="2" type="ORF">GQ55_7G005200</name>
</gene>
<keyword evidence="3" id="KW-1185">Reference proteome</keyword>
<dbReference type="EMBL" id="CM009755">
    <property type="protein sequence ID" value="PUZ45966.1"/>
    <property type="molecule type" value="Genomic_DNA"/>
</dbReference>
<reference evidence="2 3" key="1">
    <citation type="submission" date="2018-04" db="EMBL/GenBank/DDBJ databases">
        <title>WGS assembly of Panicum hallii var. hallii HAL2.</title>
        <authorList>
            <person name="Lovell J."/>
            <person name="Jenkins J."/>
            <person name="Lowry D."/>
            <person name="Mamidi S."/>
            <person name="Sreedasyam A."/>
            <person name="Weng X."/>
            <person name="Barry K."/>
            <person name="Bonette J."/>
            <person name="Campitelli B."/>
            <person name="Daum C."/>
            <person name="Gordon S."/>
            <person name="Gould B."/>
            <person name="Lipzen A."/>
            <person name="MacQueen A."/>
            <person name="Palacio-Mejia J."/>
            <person name="Plott C."/>
            <person name="Shakirov E."/>
            <person name="Shu S."/>
            <person name="Yoshinaga Y."/>
            <person name="Zane M."/>
            <person name="Rokhsar D."/>
            <person name="Grimwood J."/>
            <person name="Schmutz J."/>
            <person name="Juenger T."/>
        </authorList>
    </citation>
    <scope>NUCLEOTIDE SEQUENCE [LARGE SCALE GENOMIC DNA]</scope>
    <source>
        <strain evidence="3">cv. HAL2</strain>
    </source>
</reference>
<feature type="region of interest" description="Disordered" evidence="1">
    <location>
        <begin position="1"/>
        <end position="32"/>
    </location>
</feature>
<organism evidence="2 3">
    <name type="scientific">Panicum hallii var. hallii</name>
    <dbReference type="NCBI Taxonomy" id="1504633"/>
    <lineage>
        <taxon>Eukaryota</taxon>
        <taxon>Viridiplantae</taxon>
        <taxon>Streptophyta</taxon>
        <taxon>Embryophyta</taxon>
        <taxon>Tracheophyta</taxon>
        <taxon>Spermatophyta</taxon>
        <taxon>Magnoliopsida</taxon>
        <taxon>Liliopsida</taxon>
        <taxon>Poales</taxon>
        <taxon>Poaceae</taxon>
        <taxon>PACMAD clade</taxon>
        <taxon>Panicoideae</taxon>
        <taxon>Panicodae</taxon>
        <taxon>Paniceae</taxon>
        <taxon>Panicinae</taxon>
        <taxon>Panicum</taxon>
        <taxon>Panicum sect. Panicum</taxon>
    </lineage>
</organism>
<name>A0A2T7CRK9_9POAL</name>
<protein>
    <submittedName>
        <fullName evidence="2">Uncharacterized protein</fullName>
    </submittedName>
</protein>
<accession>A0A2T7CRK9</accession>
<dbReference type="Gramene" id="PUZ45966">
    <property type="protein sequence ID" value="PUZ45966"/>
    <property type="gene ID" value="GQ55_7G005200"/>
</dbReference>
<proteinExistence type="predicted"/>
<evidence type="ECO:0000256" key="1">
    <source>
        <dbReference type="SAM" id="MobiDB-lite"/>
    </source>
</evidence>
<dbReference type="Proteomes" id="UP000244336">
    <property type="component" value="Chromosome 7"/>
</dbReference>